<sequence length="210" mass="22815">MDVCFGLVGIDFALLVSDTNAGRSVVIMKEEEDKIMKVDDSKMLAVTGEPGDSTNFCEFAIANIELYRFRNNGAVLSTKAVANFLRGELATALRKGPYQTNLLLAGFDKGKPSLYYLDYLATLHKQNTASFGYGGMFTSSLMDKWWKPDLTLDEAMLIVERCLAEVATRLTVAPSQYIVKIVDKDGVRLLAKKGQPAASAFPGAGVVPSA</sequence>
<proteinExistence type="inferred from homology"/>
<dbReference type="EMBL" id="BNJQ01000011">
    <property type="protein sequence ID" value="GHP05943.1"/>
    <property type="molecule type" value="Genomic_DNA"/>
</dbReference>
<keyword evidence="3 4" id="KW-0539">Nucleus</keyword>
<dbReference type="SUPFAM" id="SSF56235">
    <property type="entry name" value="N-terminal nucleophile aminohydrolases (Ntn hydrolases)"/>
    <property type="match status" value="1"/>
</dbReference>
<reference evidence="5" key="1">
    <citation type="submission" date="2020-10" db="EMBL/GenBank/DDBJ databases">
        <title>Unveiling of a novel bifunctional photoreceptor, Dualchrome1, isolated from a cosmopolitan green alga.</title>
        <authorList>
            <person name="Suzuki S."/>
            <person name="Kawachi M."/>
        </authorList>
    </citation>
    <scope>NUCLEOTIDE SEQUENCE</scope>
    <source>
        <strain evidence="5">NIES 2893</strain>
    </source>
</reference>
<comment type="caution">
    <text evidence="5">The sequence shown here is derived from an EMBL/GenBank/DDBJ whole genome shotgun (WGS) entry which is preliminary data.</text>
</comment>
<dbReference type="Pfam" id="PF00227">
    <property type="entry name" value="Proteasome"/>
    <property type="match status" value="1"/>
</dbReference>
<dbReference type="Proteomes" id="UP000660262">
    <property type="component" value="Unassembled WGS sequence"/>
</dbReference>
<keyword evidence="1 4" id="KW-0963">Cytoplasm</keyword>
<evidence type="ECO:0000313" key="6">
    <source>
        <dbReference type="Proteomes" id="UP000660262"/>
    </source>
</evidence>
<dbReference type="PANTHER" id="PTHR32194:SF2">
    <property type="entry name" value="PROTEASOME SUBUNIT BETA TYPE-1"/>
    <property type="match status" value="1"/>
</dbReference>
<comment type="similarity">
    <text evidence="4">Belongs to the peptidase T1B family.</text>
</comment>
<keyword evidence="2 4" id="KW-0647">Proteasome</keyword>
<protein>
    <recommendedName>
        <fullName evidence="4">Proteasome subunit beta</fullName>
    </recommendedName>
</protein>
<comment type="subcellular location">
    <subcellularLocation>
        <location evidence="4">Cytoplasm</location>
    </subcellularLocation>
    <subcellularLocation>
        <location evidence="4">Nucleus</location>
    </subcellularLocation>
</comment>
<dbReference type="AlphaFoldDB" id="A0A830HHC2"/>
<dbReference type="PROSITE" id="PS51476">
    <property type="entry name" value="PROTEASOME_BETA_2"/>
    <property type="match status" value="1"/>
</dbReference>
<gene>
    <name evidence="5" type="ORF">PPROV_000469000</name>
</gene>
<name>A0A830HHC2_9CHLO</name>
<evidence type="ECO:0000313" key="5">
    <source>
        <dbReference type="EMBL" id="GHP05943.1"/>
    </source>
</evidence>
<comment type="subunit">
    <text evidence="4">Component of the proteasome complex.</text>
</comment>
<evidence type="ECO:0000256" key="4">
    <source>
        <dbReference type="RuleBase" id="RU004203"/>
    </source>
</evidence>
<evidence type="ECO:0000256" key="3">
    <source>
        <dbReference type="ARBA" id="ARBA00023242"/>
    </source>
</evidence>
<dbReference type="InterPro" id="IPR023333">
    <property type="entry name" value="Proteasome_suB-type"/>
</dbReference>
<comment type="function">
    <text evidence="4">Component of the proteasome, a multicatalytic proteinase complex which is characterized by its ability to cleave peptides with Arg, Phe, Tyr, Leu, and Glu adjacent to the leaving group at neutral or slightly basic pH. The proteasome has an ATP-dependent proteolytic activity.</text>
</comment>
<dbReference type="Gene3D" id="3.60.20.10">
    <property type="entry name" value="Glutamine Phosphoribosylpyrophosphate, subunit 1, domain 1"/>
    <property type="match status" value="1"/>
</dbReference>
<accession>A0A830HHC2</accession>
<organism evidence="5 6">
    <name type="scientific">Pycnococcus provasolii</name>
    <dbReference type="NCBI Taxonomy" id="41880"/>
    <lineage>
        <taxon>Eukaryota</taxon>
        <taxon>Viridiplantae</taxon>
        <taxon>Chlorophyta</taxon>
        <taxon>Pseudoscourfieldiophyceae</taxon>
        <taxon>Pseudoscourfieldiales</taxon>
        <taxon>Pycnococcaceae</taxon>
        <taxon>Pycnococcus</taxon>
    </lineage>
</organism>
<dbReference type="InterPro" id="IPR001353">
    <property type="entry name" value="Proteasome_sua/b"/>
</dbReference>
<dbReference type="GO" id="GO:0005839">
    <property type="term" value="C:proteasome core complex"/>
    <property type="evidence" value="ECO:0007669"/>
    <property type="project" value="InterPro"/>
</dbReference>
<dbReference type="PANTHER" id="PTHR32194">
    <property type="entry name" value="METALLOPROTEASE TLDD"/>
    <property type="match status" value="1"/>
</dbReference>
<dbReference type="OrthoDB" id="268428at2759"/>
<dbReference type="CDD" id="cd03758">
    <property type="entry name" value="proteasome_beta_type_2"/>
    <property type="match status" value="1"/>
</dbReference>
<evidence type="ECO:0000256" key="1">
    <source>
        <dbReference type="ARBA" id="ARBA00022490"/>
    </source>
</evidence>
<dbReference type="GO" id="GO:0005634">
    <property type="term" value="C:nucleus"/>
    <property type="evidence" value="ECO:0007669"/>
    <property type="project" value="UniProtKB-SubCell"/>
</dbReference>
<dbReference type="GO" id="GO:0005737">
    <property type="term" value="C:cytoplasm"/>
    <property type="evidence" value="ECO:0007669"/>
    <property type="project" value="UniProtKB-SubCell"/>
</dbReference>
<evidence type="ECO:0000256" key="2">
    <source>
        <dbReference type="ARBA" id="ARBA00022942"/>
    </source>
</evidence>
<keyword evidence="6" id="KW-1185">Reference proteome</keyword>
<dbReference type="InterPro" id="IPR035206">
    <property type="entry name" value="Proteasome_beta2"/>
</dbReference>
<dbReference type="GO" id="GO:0010498">
    <property type="term" value="P:proteasomal protein catabolic process"/>
    <property type="evidence" value="ECO:0007669"/>
    <property type="project" value="InterPro"/>
</dbReference>
<dbReference type="InterPro" id="IPR029055">
    <property type="entry name" value="Ntn_hydrolases_N"/>
</dbReference>